<keyword evidence="3" id="KW-1185">Reference proteome</keyword>
<dbReference type="Proteomes" id="UP001595912">
    <property type="component" value="Unassembled WGS sequence"/>
</dbReference>
<accession>A0ABV9VUX6</accession>
<evidence type="ECO:0000256" key="1">
    <source>
        <dbReference type="SAM" id="Phobius"/>
    </source>
</evidence>
<feature type="transmembrane region" description="Helical" evidence="1">
    <location>
        <begin position="35"/>
        <end position="55"/>
    </location>
</feature>
<keyword evidence="1" id="KW-1133">Transmembrane helix</keyword>
<protein>
    <recommendedName>
        <fullName evidence="4">Two pore domain potassium channel family protein</fullName>
    </recommendedName>
</protein>
<proteinExistence type="predicted"/>
<feature type="transmembrane region" description="Helical" evidence="1">
    <location>
        <begin position="132"/>
        <end position="153"/>
    </location>
</feature>
<reference evidence="3" key="1">
    <citation type="journal article" date="2019" name="Int. J. Syst. Evol. Microbiol.">
        <title>The Global Catalogue of Microorganisms (GCM) 10K type strain sequencing project: providing services to taxonomists for standard genome sequencing and annotation.</title>
        <authorList>
            <consortium name="The Broad Institute Genomics Platform"/>
            <consortium name="The Broad Institute Genome Sequencing Center for Infectious Disease"/>
            <person name="Wu L."/>
            <person name="Ma J."/>
        </authorList>
    </citation>
    <scope>NUCLEOTIDE SEQUENCE [LARGE SCALE GENOMIC DNA]</scope>
    <source>
        <strain evidence="3">CGMCC 4.7152</strain>
    </source>
</reference>
<feature type="transmembrane region" description="Helical" evidence="1">
    <location>
        <begin position="67"/>
        <end position="98"/>
    </location>
</feature>
<keyword evidence="1" id="KW-0812">Transmembrane</keyword>
<sequence length="366" mass="40351">MLRDLLPVLVIVLASVAILLTVASATHTLVVPRATSVLLTRWIIAASRALFDLRLRWTRGYPAHDRVLAMFAPVTLLALPLVWLSVILAGFAAVYWALGVRPWQNALLDSGSSLLTLGFHQPGGVVTGGLQLIEATLGLGLLALLISFLPSLYTSYSRREILVTALESEAGTPPSATELLERLLQVKGLTLLDAYWHEWTRWFNEIEETHSSNPLLVFFRSPSPDRHWVTAAGAVLDSASLVASTFASQDPQPSHAGLCVRAGSLALRRVGDYFHMPYDPDPRPTDPIAVTRAEFDDACHRLAAAGAKLKEDRDQAWRDFAGWRVCYEQVLLQFASLTTAPSAPWSADRPISFHHLPLTRRSRTRP</sequence>
<evidence type="ECO:0000313" key="3">
    <source>
        <dbReference type="Proteomes" id="UP001595912"/>
    </source>
</evidence>
<organism evidence="2 3">
    <name type="scientific">Dactylosporangium cerinum</name>
    <dbReference type="NCBI Taxonomy" id="1434730"/>
    <lineage>
        <taxon>Bacteria</taxon>
        <taxon>Bacillati</taxon>
        <taxon>Actinomycetota</taxon>
        <taxon>Actinomycetes</taxon>
        <taxon>Micromonosporales</taxon>
        <taxon>Micromonosporaceae</taxon>
        <taxon>Dactylosporangium</taxon>
    </lineage>
</organism>
<dbReference type="RefSeq" id="WP_380115367.1">
    <property type="nucleotide sequence ID" value="NZ_JBHSIU010000014.1"/>
</dbReference>
<dbReference type="EMBL" id="JBHSIU010000014">
    <property type="protein sequence ID" value="MFC4999058.1"/>
    <property type="molecule type" value="Genomic_DNA"/>
</dbReference>
<evidence type="ECO:0008006" key="4">
    <source>
        <dbReference type="Google" id="ProtNLM"/>
    </source>
</evidence>
<comment type="caution">
    <text evidence="2">The sequence shown here is derived from an EMBL/GenBank/DDBJ whole genome shotgun (WGS) entry which is preliminary data.</text>
</comment>
<evidence type="ECO:0000313" key="2">
    <source>
        <dbReference type="EMBL" id="MFC4999058.1"/>
    </source>
</evidence>
<name>A0ABV9VUX6_9ACTN</name>
<keyword evidence="1" id="KW-0472">Membrane</keyword>
<gene>
    <name evidence="2" type="ORF">ACFPIJ_14570</name>
</gene>